<organism evidence="1 2">
    <name type="scientific">Oceanobacillus jeddahense</name>
    <dbReference type="NCBI Taxonomy" id="1462527"/>
    <lineage>
        <taxon>Bacteria</taxon>
        <taxon>Bacillati</taxon>
        <taxon>Bacillota</taxon>
        <taxon>Bacilli</taxon>
        <taxon>Bacillales</taxon>
        <taxon>Bacillaceae</taxon>
        <taxon>Oceanobacillus</taxon>
    </lineage>
</organism>
<sequence length="90" mass="10636">MIVFISLFIVGGCSLFQNGNEAELEKTTVKEGYYHQLEEVTNELFLSEKDAQEWMKYYLKDNQDKEVNKTRNYSIKRRYAGDIRNSIITE</sequence>
<protein>
    <submittedName>
        <fullName evidence="1">Uncharacterized protein</fullName>
    </submittedName>
</protein>
<evidence type="ECO:0000313" key="1">
    <source>
        <dbReference type="EMBL" id="UUI01100.1"/>
    </source>
</evidence>
<proteinExistence type="predicted"/>
<dbReference type="RefSeq" id="WP_256706524.1">
    <property type="nucleotide sequence ID" value="NZ_CP101914.1"/>
</dbReference>
<dbReference type="Proteomes" id="UP001059773">
    <property type="component" value="Chromosome"/>
</dbReference>
<accession>A0ABY5JLB3</accession>
<keyword evidence="2" id="KW-1185">Reference proteome</keyword>
<gene>
    <name evidence="1" type="ORF">NP439_13615</name>
</gene>
<evidence type="ECO:0000313" key="2">
    <source>
        <dbReference type="Proteomes" id="UP001059773"/>
    </source>
</evidence>
<dbReference type="EMBL" id="CP101914">
    <property type="protein sequence ID" value="UUI01100.1"/>
    <property type="molecule type" value="Genomic_DNA"/>
</dbReference>
<name>A0ABY5JLB3_9BACI</name>
<reference evidence="1" key="1">
    <citation type="submission" date="2022-07" db="EMBL/GenBank/DDBJ databases">
        <title>FELIX.</title>
        <authorList>
            <person name="Wan K.H."/>
            <person name="Park S."/>
            <person name="Lawrence Q."/>
            <person name="Eichenberger J.P."/>
            <person name="Booth B.W."/>
            <person name="Piaggio A.J."/>
            <person name="Chandler J.C."/>
            <person name="Franklin A.B."/>
            <person name="Celniker S.E."/>
        </authorList>
    </citation>
    <scope>NUCLEOTIDE SEQUENCE</scope>
    <source>
        <strain evidence="1">QA-1986 374</strain>
    </source>
</reference>